<name>A0A174FH46_9FIRM</name>
<dbReference type="PANTHER" id="PTHR12302">
    <property type="entry name" value="EBNA2 BINDING PROTEIN P100"/>
    <property type="match status" value="1"/>
</dbReference>
<dbReference type="PANTHER" id="PTHR12302:SF3">
    <property type="entry name" value="SERINE_THREONINE-PROTEIN KINASE 31"/>
    <property type="match status" value="1"/>
</dbReference>
<dbReference type="GO" id="GO:1990599">
    <property type="term" value="F:3' overhang single-stranded DNA endodeoxyribonuclease activity"/>
    <property type="evidence" value="ECO:0007669"/>
    <property type="project" value="UniProtKB-EC"/>
</dbReference>
<proteinExistence type="predicted"/>
<dbReference type="InterPro" id="IPR016071">
    <property type="entry name" value="Staphylococal_nuclease_OB-fold"/>
</dbReference>
<reference evidence="6 7" key="1">
    <citation type="submission" date="2015-09" db="EMBL/GenBank/DDBJ databases">
        <authorList>
            <consortium name="Pathogen Informatics"/>
        </authorList>
    </citation>
    <scope>NUCLEOTIDE SEQUENCE [LARGE SCALE GENOMIC DNA]</scope>
    <source>
        <strain evidence="6 7">2789STDY5834835</strain>
    </source>
</reference>
<dbReference type="SUPFAM" id="SSF50199">
    <property type="entry name" value="Staphylococcal nuclease"/>
    <property type="match status" value="1"/>
</dbReference>
<evidence type="ECO:0000259" key="5">
    <source>
        <dbReference type="PROSITE" id="PS50830"/>
    </source>
</evidence>
<dbReference type="EMBL" id="CYZL01000015">
    <property type="protein sequence ID" value="CUO48857.1"/>
    <property type="molecule type" value="Genomic_DNA"/>
</dbReference>
<accession>A0A174FH46</accession>
<sequence>MNKLRKVTLSFILSLLLITGVMPAGTTYSPVVSVEAAVSKKQTAKFVKAVDGDTAKLSVKGRTYTFRFLAVDTPETVKPNTPVAFMGKRASDYTKSELKKAKKIQIQYDGNKTDKYGRKLAWIWVDGKLLQDKLVKKGYARVYYIYGKYKYTDTLKTSERKAKKKKLGIWKNYSAAFPDSSSSKNTTTPTKKSNNYVWVSRSGSKYHSYAGCSGMKNPSKIKKADAVSKGYTACKKCY</sequence>
<evidence type="ECO:0000313" key="7">
    <source>
        <dbReference type="Proteomes" id="UP000095679"/>
    </source>
</evidence>
<protein>
    <submittedName>
        <fullName evidence="6">Thermonuclease</fullName>
        <ecNumber evidence="6">3.1.31.1</ecNumber>
    </submittedName>
</protein>
<dbReference type="Pfam" id="PF00565">
    <property type="entry name" value="SNase"/>
    <property type="match status" value="1"/>
</dbReference>
<evidence type="ECO:0000256" key="3">
    <source>
        <dbReference type="ARBA" id="ARBA00022801"/>
    </source>
</evidence>
<dbReference type="SMART" id="SM00318">
    <property type="entry name" value="SNc"/>
    <property type="match status" value="1"/>
</dbReference>
<dbReference type="PROSITE" id="PS01284">
    <property type="entry name" value="TNASE_2"/>
    <property type="match status" value="1"/>
</dbReference>
<dbReference type="PROSITE" id="PS50830">
    <property type="entry name" value="TNASE_3"/>
    <property type="match status" value="1"/>
</dbReference>
<evidence type="ECO:0000256" key="2">
    <source>
        <dbReference type="ARBA" id="ARBA00022759"/>
    </source>
</evidence>
<dbReference type="EC" id="3.1.31.1" evidence="6"/>
<organism evidence="6 7">
    <name type="scientific">Anaerobutyricum hallii</name>
    <dbReference type="NCBI Taxonomy" id="39488"/>
    <lineage>
        <taxon>Bacteria</taxon>
        <taxon>Bacillati</taxon>
        <taxon>Bacillota</taxon>
        <taxon>Clostridia</taxon>
        <taxon>Lachnospirales</taxon>
        <taxon>Lachnospiraceae</taxon>
        <taxon>Anaerobutyricum</taxon>
    </lineage>
</organism>
<feature type="signal peptide" evidence="4">
    <location>
        <begin position="1"/>
        <end position="24"/>
    </location>
</feature>
<dbReference type="GO" id="GO:0003676">
    <property type="term" value="F:nucleic acid binding"/>
    <property type="evidence" value="ECO:0007669"/>
    <property type="project" value="InterPro"/>
</dbReference>
<dbReference type="RefSeq" id="WP_055298938.1">
    <property type="nucleotide sequence ID" value="NZ_BLYK01000041.1"/>
</dbReference>
<dbReference type="AlphaFoldDB" id="A0A174FH46"/>
<evidence type="ECO:0000256" key="4">
    <source>
        <dbReference type="SAM" id="SignalP"/>
    </source>
</evidence>
<keyword evidence="2" id="KW-0255">Endonuclease</keyword>
<dbReference type="Gene3D" id="2.40.50.90">
    <property type="match status" value="1"/>
</dbReference>
<feature type="domain" description="TNase-like" evidence="5">
    <location>
        <begin position="40"/>
        <end position="172"/>
    </location>
</feature>
<dbReference type="Proteomes" id="UP000095679">
    <property type="component" value="Unassembled WGS sequence"/>
</dbReference>
<keyword evidence="4" id="KW-0732">Signal</keyword>
<feature type="chain" id="PRO_5008021668" evidence="4">
    <location>
        <begin position="25"/>
        <end position="238"/>
    </location>
</feature>
<gene>
    <name evidence="6" type="primary">nuc</name>
    <name evidence="6" type="ORF">ERS852450_01887</name>
</gene>
<evidence type="ECO:0000313" key="6">
    <source>
        <dbReference type="EMBL" id="CUO48857.1"/>
    </source>
</evidence>
<evidence type="ECO:0000256" key="1">
    <source>
        <dbReference type="ARBA" id="ARBA00022722"/>
    </source>
</evidence>
<dbReference type="InterPro" id="IPR035437">
    <property type="entry name" value="SNase_OB-fold_sf"/>
</dbReference>
<keyword evidence="1" id="KW-0540">Nuclease</keyword>
<dbReference type="InterPro" id="IPR002071">
    <property type="entry name" value="Thermonucl_AS"/>
</dbReference>
<keyword evidence="3 6" id="KW-0378">Hydrolase</keyword>